<dbReference type="EMBL" id="CAWYQH010000001">
    <property type="protein sequence ID" value="CAK8671226.1"/>
    <property type="molecule type" value="Genomic_DNA"/>
</dbReference>
<accession>A0ABP0EXA6</accession>
<protein>
    <submittedName>
        <fullName evidence="2">Uncharacterized protein</fullName>
    </submittedName>
</protein>
<evidence type="ECO:0000256" key="1">
    <source>
        <dbReference type="SAM" id="Coils"/>
    </source>
</evidence>
<name>A0ABP0EXA6_CLALP</name>
<dbReference type="Proteomes" id="UP001642483">
    <property type="component" value="Unassembled WGS sequence"/>
</dbReference>
<gene>
    <name evidence="2" type="ORF">CVLEPA_LOCUS280</name>
</gene>
<sequence length="199" mass="23107">MAEVPNSEGPDYVTALQNDLQNLGAKLHQEYDVSSVLRISLRTQTARANSLLTTLQEEGENSRKLVANIEALEKEKRNMNEEINKLRLELEETQGTLMQDSMTLEREKLFTQTFIQETYHTEEEELRIRQTEINRLNGELRRQNITIKDLKAVAIAEQKANSKYRASSELRQTRARLMEEVLNILKTKFADLELILEKM</sequence>
<comment type="caution">
    <text evidence="2">The sequence shown here is derived from an EMBL/GenBank/DDBJ whole genome shotgun (WGS) entry which is preliminary data.</text>
</comment>
<keyword evidence="3" id="KW-1185">Reference proteome</keyword>
<proteinExistence type="predicted"/>
<organism evidence="2 3">
    <name type="scientific">Clavelina lepadiformis</name>
    <name type="common">Light-bulb sea squirt</name>
    <name type="synonym">Ascidia lepadiformis</name>
    <dbReference type="NCBI Taxonomy" id="159417"/>
    <lineage>
        <taxon>Eukaryota</taxon>
        <taxon>Metazoa</taxon>
        <taxon>Chordata</taxon>
        <taxon>Tunicata</taxon>
        <taxon>Ascidiacea</taxon>
        <taxon>Aplousobranchia</taxon>
        <taxon>Clavelinidae</taxon>
        <taxon>Clavelina</taxon>
    </lineage>
</organism>
<reference evidence="2 3" key="1">
    <citation type="submission" date="2024-02" db="EMBL/GenBank/DDBJ databases">
        <authorList>
            <person name="Daric V."/>
            <person name="Darras S."/>
        </authorList>
    </citation>
    <scope>NUCLEOTIDE SEQUENCE [LARGE SCALE GENOMIC DNA]</scope>
</reference>
<keyword evidence="1" id="KW-0175">Coiled coil</keyword>
<evidence type="ECO:0000313" key="2">
    <source>
        <dbReference type="EMBL" id="CAK8671226.1"/>
    </source>
</evidence>
<feature type="coiled-coil region" evidence="1">
    <location>
        <begin position="55"/>
        <end position="96"/>
    </location>
</feature>
<evidence type="ECO:0000313" key="3">
    <source>
        <dbReference type="Proteomes" id="UP001642483"/>
    </source>
</evidence>